<dbReference type="EMBL" id="GIFC01003439">
    <property type="protein sequence ID" value="MXU85522.1"/>
    <property type="molecule type" value="Transcribed_RNA"/>
</dbReference>
<reference evidence="2" key="1">
    <citation type="submission" date="2019-12" db="EMBL/GenBank/DDBJ databases">
        <title>An insight into the sialome of adult female Ixodes ricinus ticks feeding for 6 days.</title>
        <authorList>
            <person name="Perner J."/>
            <person name="Ribeiro J.M.C."/>
        </authorList>
    </citation>
    <scope>NUCLEOTIDE SEQUENCE</scope>
    <source>
        <strain evidence="2">Semi-engorged</strain>
        <tissue evidence="2">Salivary glands</tissue>
    </source>
</reference>
<proteinExistence type="predicted"/>
<sequence length="86" mass="9288">MRNSPHWQVAFVPLLVMETSPRSSGQSGQMLTALQTLASIASCANKALRTLRLQANSPRKKKPNSGGTPLHANKRTREAMALSFAA</sequence>
<name>A0A6B0TZD7_IXORI</name>
<evidence type="ECO:0000256" key="1">
    <source>
        <dbReference type="SAM" id="MobiDB-lite"/>
    </source>
</evidence>
<accession>A0A6B0TZD7</accession>
<organism evidence="2">
    <name type="scientific">Ixodes ricinus</name>
    <name type="common">Common tick</name>
    <name type="synonym">Acarus ricinus</name>
    <dbReference type="NCBI Taxonomy" id="34613"/>
    <lineage>
        <taxon>Eukaryota</taxon>
        <taxon>Metazoa</taxon>
        <taxon>Ecdysozoa</taxon>
        <taxon>Arthropoda</taxon>
        <taxon>Chelicerata</taxon>
        <taxon>Arachnida</taxon>
        <taxon>Acari</taxon>
        <taxon>Parasitiformes</taxon>
        <taxon>Ixodida</taxon>
        <taxon>Ixodoidea</taxon>
        <taxon>Ixodidae</taxon>
        <taxon>Ixodinae</taxon>
        <taxon>Ixodes</taxon>
    </lineage>
</organism>
<evidence type="ECO:0000313" key="2">
    <source>
        <dbReference type="EMBL" id="MXU85522.1"/>
    </source>
</evidence>
<dbReference type="AlphaFoldDB" id="A0A6B0TZD7"/>
<protein>
    <submittedName>
        <fullName evidence="2">Putative secreted protein</fullName>
    </submittedName>
</protein>
<feature type="region of interest" description="Disordered" evidence="1">
    <location>
        <begin position="55"/>
        <end position="86"/>
    </location>
</feature>